<proteinExistence type="predicted"/>
<evidence type="ECO:0000256" key="1">
    <source>
        <dbReference type="ARBA" id="ARBA00022729"/>
    </source>
</evidence>
<dbReference type="PANTHER" id="PTHR43037:SF1">
    <property type="entry name" value="BLL1128 PROTEIN"/>
    <property type="match status" value="1"/>
</dbReference>
<accession>A0ABU7I3F6</accession>
<reference evidence="4 5" key="1">
    <citation type="submission" date="2024-01" db="EMBL/GenBank/DDBJ databases">
        <title>Pedobacter sp. nov., isolated from fresh soil.</title>
        <authorList>
            <person name="Le N.T.T."/>
        </authorList>
    </citation>
    <scope>NUCLEOTIDE SEQUENCE [LARGE SCALE GENOMIC DNA]</scope>
    <source>
        <strain evidence="4 5">KR3-3</strain>
    </source>
</reference>
<name>A0ABU7I3F6_9SPHI</name>
<dbReference type="Gene3D" id="3.40.50.1820">
    <property type="entry name" value="alpha/beta hydrolase"/>
    <property type="match status" value="1"/>
</dbReference>
<dbReference type="InterPro" id="IPR029058">
    <property type="entry name" value="AB_hydrolase_fold"/>
</dbReference>
<evidence type="ECO:0000259" key="3">
    <source>
        <dbReference type="Pfam" id="PF02230"/>
    </source>
</evidence>
<feature type="chain" id="PRO_5046591278" evidence="2">
    <location>
        <begin position="21"/>
        <end position="254"/>
    </location>
</feature>
<dbReference type="InterPro" id="IPR050955">
    <property type="entry name" value="Plant_Biomass_Hydrol_Est"/>
</dbReference>
<organism evidence="4 5">
    <name type="scientific">Pedobacter albus</name>
    <dbReference type="NCBI Taxonomy" id="3113905"/>
    <lineage>
        <taxon>Bacteria</taxon>
        <taxon>Pseudomonadati</taxon>
        <taxon>Bacteroidota</taxon>
        <taxon>Sphingobacteriia</taxon>
        <taxon>Sphingobacteriales</taxon>
        <taxon>Sphingobacteriaceae</taxon>
        <taxon>Pedobacter</taxon>
    </lineage>
</organism>
<feature type="domain" description="Phospholipase/carboxylesterase/thioesterase" evidence="3">
    <location>
        <begin position="52"/>
        <end position="237"/>
    </location>
</feature>
<dbReference type="RefSeq" id="WP_330106368.1">
    <property type="nucleotide sequence ID" value="NZ_JAZDQT010000001.1"/>
</dbReference>
<keyword evidence="1 2" id="KW-0732">Signal</keyword>
<gene>
    <name evidence="4" type="ORF">VRU48_02610</name>
</gene>
<dbReference type="SUPFAM" id="SSF53474">
    <property type="entry name" value="alpha/beta-Hydrolases"/>
    <property type="match status" value="1"/>
</dbReference>
<evidence type="ECO:0000256" key="2">
    <source>
        <dbReference type="SAM" id="SignalP"/>
    </source>
</evidence>
<dbReference type="InterPro" id="IPR003140">
    <property type="entry name" value="PLipase/COase/thioEstase"/>
</dbReference>
<dbReference type="EMBL" id="JAZDQT010000001">
    <property type="protein sequence ID" value="MEE1943983.1"/>
    <property type="molecule type" value="Genomic_DNA"/>
</dbReference>
<feature type="signal peptide" evidence="2">
    <location>
        <begin position="1"/>
        <end position="20"/>
    </location>
</feature>
<evidence type="ECO:0000313" key="5">
    <source>
        <dbReference type="Proteomes" id="UP001336835"/>
    </source>
</evidence>
<keyword evidence="5" id="KW-1185">Reference proteome</keyword>
<dbReference type="Pfam" id="PF02230">
    <property type="entry name" value="Abhydrolase_2"/>
    <property type="match status" value="1"/>
</dbReference>
<dbReference type="PANTHER" id="PTHR43037">
    <property type="entry name" value="UNNAMED PRODUCT-RELATED"/>
    <property type="match status" value="1"/>
</dbReference>
<sequence>MRKSYIMVFMLMAFASLLQAQELPVFEKAVYQTRQDSLPYRLLYPQNYNPKQKYPLILFLHGMGVRGNDNQKQIVNLPKALLTAQGREAYHCFILVPQCPNNDVWVKFPEFPKSLSATAKPTKSTASVLTLLANLQQQLPIDRHRIYVMGNSMGGEATFDFLARKPKRFAGAIPICAVADTATAKLIYRTPIWAFHGDQDDVNDVKYTRMMIDALQKRGGKPKYTEYPGIKHNSWDKAYAEPQLFDWLFAQSKN</sequence>
<protein>
    <submittedName>
        <fullName evidence="4">Prolyl oligopeptidase family serine peptidase</fullName>
    </submittedName>
</protein>
<comment type="caution">
    <text evidence="4">The sequence shown here is derived from an EMBL/GenBank/DDBJ whole genome shotgun (WGS) entry which is preliminary data.</text>
</comment>
<evidence type="ECO:0000313" key="4">
    <source>
        <dbReference type="EMBL" id="MEE1943983.1"/>
    </source>
</evidence>
<dbReference type="Proteomes" id="UP001336835">
    <property type="component" value="Unassembled WGS sequence"/>
</dbReference>